<organism evidence="2 3">
    <name type="scientific">Thalassiosira oceanica</name>
    <name type="common">Marine diatom</name>
    <dbReference type="NCBI Taxonomy" id="159749"/>
    <lineage>
        <taxon>Eukaryota</taxon>
        <taxon>Sar</taxon>
        <taxon>Stramenopiles</taxon>
        <taxon>Ochrophyta</taxon>
        <taxon>Bacillariophyta</taxon>
        <taxon>Coscinodiscophyceae</taxon>
        <taxon>Thalassiosirophycidae</taxon>
        <taxon>Thalassiosirales</taxon>
        <taxon>Thalassiosiraceae</taxon>
        <taxon>Thalassiosira</taxon>
    </lineage>
</organism>
<feature type="compositionally biased region" description="Low complexity" evidence="1">
    <location>
        <begin position="25"/>
        <end position="35"/>
    </location>
</feature>
<evidence type="ECO:0000313" key="3">
    <source>
        <dbReference type="Proteomes" id="UP000266841"/>
    </source>
</evidence>
<reference evidence="2 3" key="1">
    <citation type="journal article" date="2012" name="Genome Biol.">
        <title>Genome and low-iron response of an oceanic diatom adapted to chronic iron limitation.</title>
        <authorList>
            <person name="Lommer M."/>
            <person name="Specht M."/>
            <person name="Roy A.S."/>
            <person name="Kraemer L."/>
            <person name="Andreson R."/>
            <person name="Gutowska M.A."/>
            <person name="Wolf J."/>
            <person name="Bergner S.V."/>
            <person name="Schilhabel M.B."/>
            <person name="Klostermeier U.C."/>
            <person name="Beiko R.G."/>
            <person name="Rosenstiel P."/>
            <person name="Hippler M."/>
            <person name="Laroche J."/>
        </authorList>
    </citation>
    <scope>NUCLEOTIDE SEQUENCE [LARGE SCALE GENOMIC DNA]</scope>
    <source>
        <strain evidence="2 3">CCMP1005</strain>
    </source>
</reference>
<sequence>SARRPHCRPRAPAADEDSPSLLAASRLALPSSAADSPPPPFRPRRGLAARASAALALFRLALPLPPFGGLCFLPAGPGGKGGASSKSHAAQRVGRGVTRVQTGQAKVSAPNRSHEPYSDGGQVGRAVPGGGEDAAENVGGVGPRPSDSESAGYRLPPLSCGAWVLSISISSSSRDQPSSLSPPPSPGSEDDVDPGRPPDYMVLAAALLTTWSHQPPGLAANPSRFHRSCISSSPSHFTLAALKALEGPPEEAFRLGLRQGRRRGQEGSPAGAGGAALPRRRVLGSVGLRWVLCKGPGGQIFDIPTYRYCALERTIGAYCAFERTIGLSMKLTLLWLIPGRDIAADLSLGLLRRIGVAGLVGIGATVAE</sequence>
<feature type="region of interest" description="Disordered" evidence="1">
    <location>
        <begin position="172"/>
        <end position="199"/>
    </location>
</feature>
<feature type="non-terminal residue" evidence="2">
    <location>
        <position position="1"/>
    </location>
</feature>
<accession>K0S6V1</accession>
<evidence type="ECO:0000256" key="1">
    <source>
        <dbReference type="SAM" id="MobiDB-lite"/>
    </source>
</evidence>
<protein>
    <submittedName>
        <fullName evidence="2">Uncharacterized protein</fullName>
    </submittedName>
</protein>
<proteinExistence type="predicted"/>
<dbReference type="EMBL" id="AGNL01019463">
    <property type="protein sequence ID" value="EJK61813.1"/>
    <property type="molecule type" value="Genomic_DNA"/>
</dbReference>
<gene>
    <name evidence="2" type="ORF">THAOC_17630</name>
</gene>
<feature type="compositionally biased region" description="Gly residues" evidence="1">
    <location>
        <begin position="121"/>
        <end position="132"/>
    </location>
</feature>
<keyword evidence="3" id="KW-1185">Reference proteome</keyword>
<dbReference type="Proteomes" id="UP000266841">
    <property type="component" value="Unassembled WGS sequence"/>
</dbReference>
<feature type="region of interest" description="Disordered" evidence="1">
    <location>
        <begin position="25"/>
        <end position="45"/>
    </location>
</feature>
<evidence type="ECO:0000313" key="2">
    <source>
        <dbReference type="EMBL" id="EJK61813.1"/>
    </source>
</evidence>
<comment type="caution">
    <text evidence="2">The sequence shown here is derived from an EMBL/GenBank/DDBJ whole genome shotgun (WGS) entry which is preliminary data.</text>
</comment>
<feature type="region of interest" description="Disordered" evidence="1">
    <location>
        <begin position="93"/>
        <end position="153"/>
    </location>
</feature>
<name>K0S6V1_THAOC</name>
<dbReference type="AlphaFoldDB" id="K0S6V1"/>
<feature type="region of interest" description="Disordered" evidence="1">
    <location>
        <begin position="1"/>
        <end position="20"/>
    </location>
</feature>